<dbReference type="AlphaFoldDB" id="A0A0C2GW87"/>
<evidence type="ECO:0000313" key="2">
    <source>
        <dbReference type="EMBL" id="KIH65795.1"/>
    </source>
</evidence>
<accession>A0A0C2GW87</accession>
<organism evidence="2 3">
    <name type="scientific">Ancylostoma duodenale</name>
    <dbReference type="NCBI Taxonomy" id="51022"/>
    <lineage>
        <taxon>Eukaryota</taxon>
        <taxon>Metazoa</taxon>
        <taxon>Ecdysozoa</taxon>
        <taxon>Nematoda</taxon>
        <taxon>Chromadorea</taxon>
        <taxon>Rhabditida</taxon>
        <taxon>Rhabditina</taxon>
        <taxon>Rhabditomorpha</taxon>
        <taxon>Strongyloidea</taxon>
        <taxon>Ancylostomatidae</taxon>
        <taxon>Ancylostomatinae</taxon>
        <taxon>Ancylostoma</taxon>
    </lineage>
</organism>
<dbReference type="Proteomes" id="UP000054047">
    <property type="component" value="Unassembled WGS sequence"/>
</dbReference>
<feature type="chain" id="PRO_5002149375" evidence="1">
    <location>
        <begin position="17"/>
        <end position="66"/>
    </location>
</feature>
<reference evidence="2 3" key="1">
    <citation type="submission" date="2013-12" db="EMBL/GenBank/DDBJ databases">
        <title>Draft genome of the parsitic nematode Ancylostoma duodenale.</title>
        <authorList>
            <person name="Mitreva M."/>
        </authorList>
    </citation>
    <scope>NUCLEOTIDE SEQUENCE [LARGE SCALE GENOMIC DNA]</scope>
    <source>
        <strain evidence="2 3">Zhejiang</strain>
    </source>
</reference>
<name>A0A0C2GW87_9BILA</name>
<feature type="signal peptide" evidence="1">
    <location>
        <begin position="1"/>
        <end position="16"/>
    </location>
</feature>
<keyword evidence="3" id="KW-1185">Reference proteome</keyword>
<evidence type="ECO:0000256" key="1">
    <source>
        <dbReference type="SAM" id="SignalP"/>
    </source>
</evidence>
<evidence type="ECO:0000313" key="3">
    <source>
        <dbReference type="Proteomes" id="UP000054047"/>
    </source>
</evidence>
<keyword evidence="1" id="KW-0732">Signal</keyword>
<gene>
    <name evidence="2" type="ORF">ANCDUO_03877</name>
</gene>
<sequence length="66" mass="7621">MTLYLILLACIIKSSKETFDASVRALKKRFLKYASEKVSAHMDLRNHSAKGVMKKRSIMSYMMDCM</sequence>
<dbReference type="EMBL" id="KN727390">
    <property type="protein sequence ID" value="KIH65795.1"/>
    <property type="molecule type" value="Genomic_DNA"/>
</dbReference>
<proteinExistence type="predicted"/>
<protein>
    <submittedName>
        <fullName evidence="2">Uncharacterized protein</fullName>
    </submittedName>
</protein>